<comment type="caution">
    <text evidence="4">The sequence shown here is derived from an EMBL/GenBank/DDBJ whole genome shotgun (WGS) entry which is preliminary data.</text>
</comment>
<keyword evidence="5" id="KW-1185">Reference proteome</keyword>
<dbReference type="AlphaFoldDB" id="A0A1E7Z930"/>
<feature type="domain" description="YdbS-like PH" evidence="3">
    <location>
        <begin position="58"/>
        <end position="131"/>
    </location>
</feature>
<dbReference type="PANTHER" id="PTHR37938">
    <property type="entry name" value="BLL0215 PROTEIN"/>
    <property type="match status" value="1"/>
</dbReference>
<feature type="transmembrane region" description="Helical" evidence="2">
    <location>
        <begin position="20"/>
        <end position="53"/>
    </location>
</feature>
<dbReference type="STRING" id="1656094.BFC18_15320"/>
<name>A0A1E7Z930_9ALTE</name>
<evidence type="ECO:0000313" key="4">
    <source>
        <dbReference type="EMBL" id="OFC69951.1"/>
    </source>
</evidence>
<proteinExistence type="predicted"/>
<dbReference type="Pfam" id="PF03703">
    <property type="entry name" value="bPH_2"/>
    <property type="match status" value="1"/>
</dbReference>
<dbReference type="Proteomes" id="UP000175691">
    <property type="component" value="Unassembled WGS sequence"/>
</dbReference>
<keyword evidence="2" id="KW-0812">Transmembrane</keyword>
<reference evidence="4 5" key="1">
    <citation type="submission" date="2016-08" db="EMBL/GenBank/DDBJ databases">
        <authorList>
            <person name="Seilhamer J.J."/>
        </authorList>
    </citation>
    <scope>NUCLEOTIDE SEQUENCE [LARGE SCALE GENOMIC DNA]</scope>
    <source>
        <strain evidence="4 5">KCTC 42603</strain>
    </source>
</reference>
<gene>
    <name evidence="4" type="ORF">BFC18_15320</name>
</gene>
<keyword evidence="2" id="KW-0472">Membrane</keyword>
<protein>
    <recommendedName>
        <fullName evidence="3">YdbS-like PH domain-containing protein</fullName>
    </recommendedName>
</protein>
<dbReference type="OrthoDB" id="8754159at2"/>
<organism evidence="4 5">
    <name type="scientific">Alteromonas confluentis</name>
    <dbReference type="NCBI Taxonomy" id="1656094"/>
    <lineage>
        <taxon>Bacteria</taxon>
        <taxon>Pseudomonadati</taxon>
        <taxon>Pseudomonadota</taxon>
        <taxon>Gammaproteobacteria</taxon>
        <taxon>Alteromonadales</taxon>
        <taxon>Alteromonadaceae</taxon>
        <taxon>Alteromonas/Salinimonas group</taxon>
        <taxon>Alteromonas</taxon>
    </lineage>
</organism>
<dbReference type="InterPro" id="IPR005182">
    <property type="entry name" value="YdbS-like_PH"/>
</dbReference>
<evidence type="ECO:0000256" key="1">
    <source>
        <dbReference type="SAM" id="MobiDB-lite"/>
    </source>
</evidence>
<feature type="region of interest" description="Disordered" evidence="1">
    <location>
        <begin position="135"/>
        <end position="157"/>
    </location>
</feature>
<keyword evidence="2" id="KW-1133">Transmembrane helix</keyword>
<sequence length="188" mass="20384">MAENVLFNAQMNPAVKTYWLINLLLISTVTVVGIPLLVLSIPVFFLCAGRVLASISATLTERKLIVKRGVFNKEEKTIPLDKITDVSLVQGPIMRAFNIHKLSFETAGQSGMGALVSLLGVVDAEHFRELILEQKENLAGKPSTPPESDTKQSADTSDLAALTASVQRIEGLLSQLIDAKKRAEQKTG</sequence>
<accession>A0A1E7Z930</accession>
<dbReference type="EMBL" id="MDHN01000032">
    <property type="protein sequence ID" value="OFC69951.1"/>
    <property type="molecule type" value="Genomic_DNA"/>
</dbReference>
<dbReference type="RefSeq" id="WP_070126199.1">
    <property type="nucleotide sequence ID" value="NZ_MDHN01000032.1"/>
</dbReference>
<dbReference type="PANTHER" id="PTHR37938:SF1">
    <property type="entry name" value="BLL0215 PROTEIN"/>
    <property type="match status" value="1"/>
</dbReference>
<evidence type="ECO:0000313" key="5">
    <source>
        <dbReference type="Proteomes" id="UP000175691"/>
    </source>
</evidence>
<evidence type="ECO:0000256" key="2">
    <source>
        <dbReference type="SAM" id="Phobius"/>
    </source>
</evidence>
<evidence type="ECO:0000259" key="3">
    <source>
        <dbReference type="Pfam" id="PF03703"/>
    </source>
</evidence>